<evidence type="ECO:0000313" key="3">
    <source>
        <dbReference type="EMBL" id="PSS27101.1"/>
    </source>
</evidence>
<proteinExistence type="predicted"/>
<protein>
    <submittedName>
        <fullName evidence="3">Uncharacterized protein</fullName>
    </submittedName>
</protein>
<sequence>MYGAGYTQHYYSIMAWSTSIFTTCLCTIVNVSIFSDVKRRDAATQLDAAPARHDIIPSLSPPAIQSSARPRRGLYEPCG</sequence>
<dbReference type="Proteomes" id="UP000241818">
    <property type="component" value="Unassembled WGS sequence"/>
</dbReference>
<dbReference type="InParanoid" id="A0A2T3BCH1"/>
<accession>A0A2T3BCH1</accession>
<keyword evidence="2" id="KW-0812">Transmembrane</keyword>
<dbReference type="EMBL" id="KZ679006">
    <property type="protein sequence ID" value="PSS27101.1"/>
    <property type="molecule type" value="Genomic_DNA"/>
</dbReference>
<dbReference type="GeneID" id="36574161"/>
<dbReference type="AlphaFoldDB" id="A0A2T3BCH1"/>
<dbReference type="RefSeq" id="XP_024724626.1">
    <property type="nucleotide sequence ID" value="XM_024866080.1"/>
</dbReference>
<gene>
    <name evidence="3" type="ORF">M430DRAFT_31979</name>
</gene>
<evidence type="ECO:0000256" key="1">
    <source>
        <dbReference type="SAM" id="MobiDB-lite"/>
    </source>
</evidence>
<evidence type="ECO:0000313" key="4">
    <source>
        <dbReference type="Proteomes" id="UP000241818"/>
    </source>
</evidence>
<keyword evidence="2" id="KW-0472">Membrane</keyword>
<keyword evidence="4" id="KW-1185">Reference proteome</keyword>
<feature type="region of interest" description="Disordered" evidence="1">
    <location>
        <begin position="58"/>
        <end position="79"/>
    </location>
</feature>
<reference evidence="3 4" key="1">
    <citation type="journal article" date="2018" name="New Phytol.">
        <title>Comparative genomics and transcriptomics depict ericoid mycorrhizal fungi as versatile saprotrophs and plant mutualists.</title>
        <authorList>
            <person name="Martino E."/>
            <person name="Morin E."/>
            <person name="Grelet G.A."/>
            <person name="Kuo A."/>
            <person name="Kohler A."/>
            <person name="Daghino S."/>
            <person name="Barry K.W."/>
            <person name="Cichocki N."/>
            <person name="Clum A."/>
            <person name="Dockter R.B."/>
            <person name="Hainaut M."/>
            <person name="Kuo R.C."/>
            <person name="LaButti K."/>
            <person name="Lindahl B.D."/>
            <person name="Lindquist E.A."/>
            <person name="Lipzen A."/>
            <person name="Khouja H.R."/>
            <person name="Magnuson J."/>
            <person name="Murat C."/>
            <person name="Ohm R.A."/>
            <person name="Singer S.W."/>
            <person name="Spatafora J.W."/>
            <person name="Wang M."/>
            <person name="Veneault-Fourrey C."/>
            <person name="Henrissat B."/>
            <person name="Grigoriev I.V."/>
            <person name="Martin F.M."/>
            <person name="Perotto S."/>
        </authorList>
    </citation>
    <scope>NUCLEOTIDE SEQUENCE [LARGE SCALE GENOMIC DNA]</scope>
    <source>
        <strain evidence="3 4">ATCC 22711</strain>
    </source>
</reference>
<keyword evidence="2" id="KW-1133">Transmembrane helix</keyword>
<evidence type="ECO:0000256" key="2">
    <source>
        <dbReference type="SAM" id="Phobius"/>
    </source>
</evidence>
<name>A0A2T3BCH1_AMORE</name>
<feature type="transmembrane region" description="Helical" evidence="2">
    <location>
        <begin position="13"/>
        <end position="34"/>
    </location>
</feature>
<organism evidence="3 4">
    <name type="scientific">Amorphotheca resinae ATCC 22711</name>
    <dbReference type="NCBI Taxonomy" id="857342"/>
    <lineage>
        <taxon>Eukaryota</taxon>
        <taxon>Fungi</taxon>
        <taxon>Dikarya</taxon>
        <taxon>Ascomycota</taxon>
        <taxon>Pezizomycotina</taxon>
        <taxon>Leotiomycetes</taxon>
        <taxon>Helotiales</taxon>
        <taxon>Amorphothecaceae</taxon>
        <taxon>Amorphotheca</taxon>
    </lineage>
</organism>